<reference evidence="1" key="1">
    <citation type="journal article" date="2012" name="PLoS ONE">
        <title>Gene sets for utilization of primary and secondary nutrition supplies in the distal gut of endangered iberian lynx.</title>
        <authorList>
            <person name="Alcaide M."/>
            <person name="Messina E."/>
            <person name="Richter M."/>
            <person name="Bargiela R."/>
            <person name="Peplies J."/>
            <person name="Huws S.A."/>
            <person name="Newbold C.J."/>
            <person name="Golyshin P.N."/>
            <person name="Simon M.A."/>
            <person name="Lopez G."/>
            <person name="Yakimov M.M."/>
            <person name="Ferrer M."/>
        </authorList>
    </citation>
    <scope>NUCLEOTIDE SEQUENCE</scope>
</reference>
<sequence>MAANKKNRENAQARAEWDTYIHLENYHAVTLTDLTKQETTVQLSSVLRGYEYTYPTPEIQWQRVAGDTVIQEMPCHKATCSFSGRQYVAWYTEQIPLPYGPYLFSGLPGLIVELHDVGRNWNFTFESFGAMEHYRPMYLYHKSFLGKLMHLPREKALTAYRNDLENWDNLFIEEANVKVLTNGKWVTPEANHPKRATNMLELVW</sequence>
<dbReference type="InterPro" id="IPR005901">
    <property type="entry name" value="GLPGLI"/>
</dbReference>
<evidence type="ECO:0000313" key="1">
    <source>
        <dbReference type="EMBL" id="EJX03785.1"/>
    </source>
</evidence>
<proteinExistence type="predicted"/>
<protein>
    <submittedName>
        <fullName evidence="1">Uncharacterized protein</fullName>
    </submittedName>
</protein>
<dbReference type="AlphaFoldDB" id="J9GTS9"/>
<accession>J9GTS9</accession>
<name>J9GTS9_9ZZZZ</name>
<dbReference type="NCBIfam" id="TIGR01200">
    <property type="entry name" value="GLPGLI"/>
    <property type="match status" value="1"/>
</dbReference>
<dbReference type="EMBL" id="AMCI01002034">
    <property type="protein sequence ID" value="EJX03785.1"/>
    <property type="molecule type" value="Genomic_DNA"/>
</dbReference>
<dbReference type="Pfam" id="PF09697">
    <property type="entry name" value="Porph_ging"/>
    <property type="match status" value="1"/>
</dbReference>
<organism evidence="1">
    <name type="scientific">gut metagenome</name>
    <dbReference type="NCBI Taxonomy" id="749906"/>
    <lineage>
        <taxon>unclassified sequences</taxon>
        <taxon>metagenomes</taxon>
        <taxon>organismal metagenomes</taxon>
    </lineage>
</organism>
<comment type="caution">
    <text evidence="1">The sequence shown here is derived from an EMBL/GenBank/DDBJ whole genome shotgun (WGS) entry which is preliminary data.</text>
</comment>
<gene>
    <name evidence="1" type="ORF">EVA_08101</name>
</gene>